<evidence type="ECO:0000313" key="8">
    <source>
        <dbReference type="Proteomes" id="UP000198551"/>
    </source>
</evidence>
<dbReference type="Proteomes" id="UP000198551">
    <property type="component" value="Unassembled WGS sequence"/>
</dbReference>
<comment type="function">
    <text evidence="4">NDH-1 shuttles electrons from NADH, via FMN and iron-sulfur (Fe-S) centers, to quinones in the respiratory chain.</text>
</comment>
<feature type="domain" description="NADH:ubiquinone oxidoreductase 30kDa subunit" evidence="6">
    <location>
        <begin position="34"/>
        <end position="154"/>
    </location>
</feature>
<dbReference type="InterPro" id="IPR037232">
    <property type="entry name" value="NADH_quin_OxRdtase_su_C/D-like"/>
</dbReference>
<evidence type="ECO:0000256" key="5">
    <source>
        <dbReference type="SAM" id="MobiDB-lite"/>
    </source>
</evidence>
<gene>
    <name evidence="7" type="ORF">GA0070215_101405</name>
</gene>
<protein>
    <recommendedName>
        <fullName evidence="4">NADH-quinone oxidoreductase</fullName>
        <ecNumber evidence="4">7.1.1.-</ecNumber>
    </recommendedName>
</protein>
<evidence type="ECO:0000256" key="1">
    <source>
        <dbReference type="ARBA" id="ARBA00007569"/>
    </source>
</evidence>
<dbReference type="AlphaFoldDB" id="A0A1C4UD15"/>
<sequence length="302" mass="31271">MTPEEVGRRVVALLAPVEATASVSGGQGYARATVDVPPASWADAVRAARDDDELGLDFLDWLSAVDELADGFDVVLHLWSVRHRHGLLLRTRVPRDTPVVASVVGLFPGAAWHERETHEMFGIDFAGHGELRPLLLPPEFEGHPLRKEFVLASRVAKPWPGAKEPGESEAGGGRRPVRPPGVPAPGEWGTTPTPAGAAGAGAGPRGGTPARPARERPPRPAAGERTARPAAAERPARPNAAERPARPTAGEASERPASGEAGPGSGAAPAADEAGPPGRPLPGERPTGPPRQEPGPDAAGES</sequence>
<dbReference type="Pfam" id="PF00329">
    <property type="entry name" value="Complex1_30kDa"/>
    <property type="match status" value="1"/>
</dbReference>
<keyword evidence="3" id="KW-1278">Translocase</keyword>
<dbReference type="EC" id="7.1.1.-" evidence="4"/>
<evidence type="ECO:0000313" key="7">
    <source>
        <dbReference type="EMBL" id="SCE69580.1"/>
    </source>
</evidence>
<evidence type="ECO:0000256" key="4">
    <source>
        <dbReference type="RuleBase" id="RU003582"/>
    </source>
</evidence>
<keyword evidence="2 3" id="KW-0813">Transport</keyword>
<evidence type="ECO:0000256" key="2">
    <source>
        <dbReference type="ARBA" id="ARBA00022448"/>
    </source>
</evidence>
<dbReference type="EMBL" id="FMCV01000001">
    <property type="protein sequence ID" value="SCE69580.1"/>
    <property type="molecule type" value="Genomic_DNA"/>
</dbReference>
<evidence type="ECO:0000259" key="6">
    <source>
        <dbReference type="Pfam" id="PF00329"/>
    </source>
</evidence>
<dbReference type="GO" id="GO:0008137">
    <property type="term" value="F:NADH dehydrogenase (ubiquinone) activity"/>
    <property type="evidence" value="ECO:0007669"/>
    <property type="project" value="InterPro"/>
</dbReference>
<dbReference type="GO" id="GO:0048038">
    <property type="term" value="F:quinone binding"/>
    <property type="evidence" value="ECO:0007669"/>
    <property type="project" value="UniProtKB-KW"/>
</dbReference>
<reference evidence="8" key="1">
    <citation type="submission" date="2016-06" db="EMBL/GenBank/DDBJ databases">
        <authorList>
            <person name="Varghese N."/>
        </authorList>
    </citation>
    <scope>NUCLEOTIDE SEQUENCE [LARGE SCALE GENOMIC DNA]</scope>
    <source>
        <strain evidence="8">DSM 45555</strain>
    </source>
</reference>
<evidence type="ECO:0000256" key="3">
    <source>
        <dbReference type="RuleBase" id="RU003456"/>
    </source>
</evidence>
<keyword evidence="8" id="KW-1185">Reference proteome</keyword>
<dbReference type="PROSITE" id="PS00542">
    <property type="entry name" value="COMPLEX1_30K"/>
    <property type="match status" value="1"/>
</dbReference>
<dbReference type="InterPro" id="IPR001268">
    <property type="entry name" value="NADH_UbQ_OxRdtase_30kDa_su"/>
</dbReference>
<comment type="catalytic activity">
    <reaction evidence="4">
        <text>a quinone + NADH + 5 H(+)(in) = a quinol + NAD(+) + 4 H(+)(out)</text>
        <dbReference type="Rhea" id="RHEA:57888"/>
        <dbReference type="ChEBI" id="CHEBI:15378"/>
        <dbReference type="ChEBI" id="CHEBI:24646"/>
        <dbReference type="ChEBI" id="CHEBI:57540"/>
        <dbReference type="ChEBI" id="CHEBI:57945"/>
        <dbReference type="ChEBI" id="CHEBI:132124"/>
    </reaction>
</comment>
<dbReference type="GO" id="GO:0016651">
    <property type="term" value="F:oxidoreductase activity, acting on NAD(P)H"/>
    <property type="evidence" value="ECO:0007669"/>
    <property type="project" value="InterPro"/>
</dbReference>
<name>A0A1C4UD15_9ACTN</name>
<accession>A0A1C4UD15</accession>
<dbReference type="SUPFAM" id="SSF143243">
    <property type="entry name" value="Nqo5-like"/>
    <property type="match status" value="1"/>
</dbReference>
<comment type="similarity">
    <text evidence="1 3">Belongs to the complex I 30 kDa subunit family.</text>
</comment>
<feature type="compositionally biased region" description="Low complexity" evidence="5">
    <location>
        <begin position="221"/>
        <end position="276"/>
    </location>
</feature>
<proteinExistence type="inferred from homology"/>
<organism evidence="7 8">
    <name type="scientific">Micromonospora marina</name>
    <dbReference type="NCBI Taxonomy" id="307120"/>
    <lineage>
        <taxon>Bacteria</taxon>
        <taxon>Bacillati</taxon>
        <taxon>Actinomycetota</taxon>
        <taxon>Actinomycetes</taxon>
        <taxon>Micromonosporales</taxon>
        <taxon>Micromonosporaceae</taxon>
        <taxon>Micromonospora</taxon>
    </lineage>
</organism>
<keyword evidence="4" id="KW-0874">Quinone</keyword>
<feature type="region of interest" description="Disordered" evidence="5">
    <location>
        <begin position="158"/>
        <end position="302"/>
    </location>
</feature>
<dbReference type="PANTHER" id="PTHR10884">
    <property type="entry name" value="NADH DEHYDROGENASE UBIQUINONE IRON-SULFUR PROTEIN 3"/>
    <property type="match status" value="1"/>
</dbReference>
<dbReference type="InterPro" id="IPR020396">
    <property type="entry name" value="NADH_UbQ_OxRdtase_CS"/>
</dbReference>
<keyword evidence="3" id="KW-0520">NAD</keyword>
<dbReference type="Gene3D" id="3.30.460.80">
    <property type="entry name" value="NADH:ubiquinone oxidoreductase, 30kDa subunit"/>
    <property type="match status" value="1"/>
</dbReference>
<dbReference type="RefSeq" id="WP_091041159.1">
    <property type="nucleotide sequence ID" value="NZ_FMCV01000001.1"/>
</dbReference>
<feature type="compositionally biased region" description="Low complexity" evidence="5">
    <location>
        <begin position="184"/>
        <end position="197"/>
    </location>
</feature>
<dbReference type="PANTHER" id="PTHR10884:SF14">
    <property type="entry name" value="NADH DEHYDROGENASE [UBIQUINONE] IRON-SULFUR PROTEIN 3, MITOCHONDRIAL"/>
    <property type="match status" value="1"/>
</dbReference>